<evidence type="ECO:0000256" key="3">
    <source>
        <dbReference type="ARBA" id="ARBA00008741"/>
    </source>
</evidence>
<keyword evidence="8 12" id="KW-0812">Transmembrane</keyword>
<accession>A0ABU5HYM3</accession>
<keyword evidence="10 12" id="KW-1133">Transmembrane helix</keyword>
<keyword evidence="5 12" id="KW-0813">Transport</keyword>
<comment type="function">
    <text evidence="1 12">Required for the export of heme to the periplasm for the biogenesis of c-type cytochromes.</text>
</comment>
<evidence type="ECO:0000313" key="13">
    <source>
        <dbReference type="EMBL" id="MDY8108210.1"/>
    </source>
</evidence>
<evidence type="ECO:0000256" key="4">
    <source>
        <dbReference type="ARBA" id="ARBA00016461"/>
    </source>
</evidence>
<evidence type="ECO:0000256" key="12">
    <source>
        <dbReference type="RuleBase" id="RU363101"/>
    </source>
</evidence>
<dbReference type="RefSeq" id="WP_322185656.1">
    <property type="nucleotide sequence ID" value="NZ_JAXLPB010000001.1"/>
</dbReference>
<dbReference type="EMBL" id="JAXLPB010000001">
    <property type="protein sequence ID" value="MDY8108210.1"/>
    <property type="molecule type" value="Genomic_DNA"/>
</dbReference>
<dbReference type="NCBIfam" id="TIGR03141">
    <property type="entry name" value="cytochro_ccmD"/>
    <property type="match status" value="1"/>
</dbReference>
<proteinExistence type="inferred from homology"/>
<name>A0ABU5HYM3_9HYPH</name>
<feature type="transmembrane region" description="Helical" evidence="12">
    <location>
        <begin position="6"/>
        <end position="29"/>
    </location>
</feature>
<evidence type="ECO:0000256" key="8">
    <source>
        <dbReference type="ARBA" id="ARBA00022692"/>
    </source>
</evidence>
<evidence type="ECO:0000256" key="2">
    <source>
        <dbReference type="ARBA" id="ARBA00004377"/>
    </source>
</evidence>
<keyword evidence="14" id="KW-1185">Reference proteome</keyword>
<comment type="subcellular location">
    <subcellularLocation>
        <location evidence="2 12">Cell inner membrane</location>
        <topology evidence="2 12">Single-pass membrane protein</topology>
    </subcellularLocation>
</comment>
<evidence type="ECO:0000256" key="6">
    <source>
        <dbReference type="ARBA" id="ARBA00022475"/>
    </source>
</evidence>
<sequence>MSGDYTGFILAAYGFSALFILLLMVWIVVDARAQARALKDLEARGIRRRSAPQPANLPEGAQSR</sequence>
<reference evidence="13 14" key="1">
    <citation type="submission" date="2023-12" db="EMBL/GenBank/DDBJ databases">
        <title>Description of Novel Strain Fulvimarina sp. 2208YS6-2-32 isolated from Uroteuthis (Photololigo) edulis.</title>
        <authorList>
            <person name="Park J.-S."/>
        </authorList>
    </citation>
    <scope>NUCLEOTIDE SEQUENCE [LARGE SCALE GENOMIC DNA]</scope>
    <source>
        <strain evidence="13 14">2208YS6-2-32</strain>
    </source>
</reference>
<evidence type="ECO:0000256" key="10">
    <source>
        <dbReference type="ARBA" id="ARBA00022989"/>
    </source>
</evidence>
<evidence type="ECO:0000256" key="7">
    <source>
        <dbReference type="ARBA" id="ARBA00022519"/>
    </source>
</evidence>
<keyword evidence="6 12" id="KW-1003">Cell membrane</keyword>
<evidence type="ECO:0000256" key="5">
    <source>
        <dbReference type="ARBA" id="ARBA00022448"/>
    </source>
</evidence>
<comment type="caution">
    <text evidence="13">The sequence shown here is derived from an EMBL/GenBank/DDBJ whole genome shotgun (WGS) entry which is preliminary data.</text>
</comment>
<dbReference type="Pfam" id="PF04995">
    <property type="entry name" value="CcmD"/>
    <property type="match status" value="1"/>
</dbReference>
<comment type="similarity">
    <text evidence="3 12">Belongs to the CcmD/CycX/HelD family.</text>
</comment>
<gene>
    <name evidence="13" type="primary">ccmD</name>
    <name evidence="13" type="ORF">U0C82_03475</name>
</gene>
<evidence type="ECO:0000256" key="9">
    <source>
        <dbReference type="ARBA" id="ARBA00022748"/>
    </source>
</evidence>
<organism evidence="13 14">
    <name type="scientific">Fulvimarina uroteuthidis</name>
    <dbReference type="NCBI Taxonomy" id="3098149"/>
    <lineage>
        <taxon>Bacteria</taxon>
        <taxon>Pseudomonadati</taxon>
        <taxon>Pseudomonadota</taxon>
        <taxon>Alphaproteobacteria</taxon>
        <taxon>Hyphomicrobiales</taxon>
        <taxon>Aurantimonadaceae</taxon>
        <taxon>Fulvimarina</taxon>
    </lineage>
</organism>
<protein>
    <recommendedName>
        <fullName evidence="4 12">Heme exporter protein D</fullName>
    </recommendedName>
</protein>
<dbReference type="Proteomes" id="UP001294412">
    <property type="component" value="Unassembled WGS sequence"/>
</dbReference>
<evidence type="ECO:0000256" key="11">
    <source>
        <dbReference type="ARBA" id="ARBA00023136"/>
    </source>
</evidence>
<evidence type="ECO:0000313" key="14">
    <source>
        <dbReference type="Proteomes" id="UP001294412"/>
    </source>
</evidence>
<evidence type="ECO:0000256" key="1">
    <source>
        <dbReference type="ARBA" id="ARBA00002442"/>
    </source>
</evidence>
<keyword evidence="7 12" id="KW-0997">Cell inner membrane</keyword>
<keyword evidence="11 12" id="KW-0472">Membrane</keyword>
<dbReference type="InterPro" id="IPR007078">
    <property type="entry name" value="Haem_export_protD_CcmD"/>
</dbReference>
<keyword evidence="9 12" id="KW-0201">Cytochrome c-type biogenesis</keyword>